<organism evidence="2 3">
    <name type="scientific">Rhodopseudomonas faecalis</name>
    <dbReference type="NCBI Taxonomy" id="99655"/>
    <lineage>
        <taxon>Bacteria</taxon>
        <taxon>Pseudomonadati</taxon>
        <taxon>Pseudomonadota</taxon>
        <taxon>Alphaproteobacteria</taxon>
        <taxon>Hyphomicrobiales</taxon>
        <taxon>Nitrobacteraceae</taxon>
        <taxon>Rhodopseudomonas</taxon>
    </lineage>
</organism>
<proteinExistence type="predicted"/>
<feature type="non-terminal residue" evidence="2">
    <location>
        <position position="77"/>
    </location>
</feature>
<dbReference type="AlphaFoldDB" id="A0A318T8D2"/>
<comment type="caution">
    <text evidence="2">The sequence shown here is derived from an EMBL/GenBank/DDBJ whole genome shotgun (WGS) entry which is preliminary data.</text>
</comment>
<keyword evidence="3" id="KW-1185">Reference proteome</keyword>
<evidence type="ECO:0000313" key="2">
    <source>
        <dbReference type="EMBL" id="PYE99959.1"/>
    </source>
</evidence>
<feature type="region of interest" description="Disordered" evidence="1">
    <location>
        <begin position="32"/>
        <end position="51"/>
    </location>
</feature>
<gene>
    <name evidence="2" type="ORF">BJ122_1331</name>
</gene>
<dbReference type="RefSeq" id="WP_210205473.1">
    <property type="nucleotide sequence ID" value="NZ_QJTI01000033.1"/>
</dbReference>
<sequence>MSTAEWLKSLVYFPLTATLQKCDGLLTNGVDSANGPPYKTATERGAAAETSGSWRASVPLKPLFSVSASAADSYRLP</sequence>
<protein>
    <submittedName>
        <fullName evidence="2">Uncharacterized protein</fullName>
    </submittedName>
</protein>
<evidence type="ECO:0000256" key="1">
    <source>
        <dbReference type="SAM" id="MobiDB-lite"/>
    </source>
</evidence>
<accession>A0A318T8D2</accession>
<dbReference type="EMBL" id="QJTI01000033">
    <property type="protein sequence ID" value="PYE99959.1"/>
    <property type="molecule type" value="Genomic_DNA"/>
</dbReference>
<evidence type="ECO:0000313" key="3">
    <source>
        <dbReference type="Proteomes" id="UP000248148"/>
    </source>
</evidence>
<dbReference type="Proteomes" id="UP000248148">
    <property type="component" value="Unassembled WGS sequence"/>
</dbReference>
<reference evidence="2 3" key="1">
    <citation type="submission" date="2018-06" db="EMBL/GenBank/DDBJ databases">
        <title>Genomic Encyclopedia of Archaeal and Bacterial Type Strains, Phase II (KMG-II): from individual species to whole genera.</title>
        <authorList>
            <person name="Goeker M."/>
        </authorList>
    </citation>
    <scope>NUCLEOTIDE SEQUENCE [LARGE SCALE GENOMIC DNA]</scope>
    <source>
        <strain evidence="2 3">JCM 11668</strain>
    </source>
</reference>
<name>A0A318T8D2_9BRAD</name>